<dbReference type="Gene3D" id="2.60.120.10">
    <property type="entry name" value="Jelly Rolls"/>
    <property type="match status" value="2"/>
</dbReference>
<evidence type="ECO:0000259" key="4">
    <source>
        <dbReference type="Pfam" id="PF05726"/>
    </source>
</evidence>
<dbReference type="Pfam" id="PF05726">
    <property type="entry name" value="Pirin_C"/>
    <property type="match status" value="1"/>
</dbReference>
<dbReference type="PANTHER" id="PTHR13903">
    <property type="entry name" value="PIRIN-RELATED"/>
    <property type="match status" value="1"/>
</dbReference>
<protein>
    <submittedName>
        <fullName evidence="5">Pirin family protein</fullName>
    </submittedName>
</protein>
<dbReference type="InterPro" id="IPR008778">
    <property type="entry name" value="Pirin_C_dom"/>
</dbReference>
<dbReference type="InterPro" id="IPR003829">
    <property type="entry name" value="Pirin_N_dom"/>
</dbReference>
<dbReference type="PIRSF" id="PIRSF006232">
    <property type="entry name" value="Pirin"/>
    <property type="match status" value="1"/>
</dbReference>
<evidence type="ECO:0000256" key="2">
    <source>
        <dbReference type="RuleBase" id="RU003457"/>
    </source>
</evidence>
<accession>A0ABW8TRS5</accession>
<gene>
    <name evidence="5" type="ORF">ACJDUH_08795</name>
</gene>
<evidence type="ECO:0000313" key="6">
    <source>
        <dbReference type="Proteomes" id="UP001623661"/>
    </source>
</evidence>
<evidence type="ECO:0000259" key="3">
    <source>
        <dbReference type="Pfam" id="PF02678"/>
    </source>
</evidence>
<evidence type="ECO:0000313" key="5">
    <source>
        <dbReference type="EMBL" id="MFL0268199.1"/>
    </source>
</evidence>
<organism evidence="5 6">
    <name type="scientific">Candidatus Clostridium radicumherbarum</name>
    <dbReference type="NCBI Taxonomy" id="3381662"/>
    <lineage>
        <taxon>Bacteria</taxon>
        <taxon>Bacillati</taxon>
        <taxon>Bacillota</taxon>
        <taxon>Clostridia</taxon>
        <taxon>Eubacteriales</taxon>
        <taxon>Clostridiaceae</taxon>
        <taxon>Clostridium</taxon>
    </lineage>
</organism>
<sequence length="273" mass="30483">MIFTIKLIKGEKVSDGAGVKLNRTIATRTLDHADPFFLLDEFRSNDKNDYAAGFPMHPHRGIETLTYMIEGNFVHRDSNGNEGNLKAGEVQWMTAGKGILHEEMPMMDKGQLWGYQLWINLPKKLKMVAPEYRHIKSEEIPVIKKNGVEVKIISGTFDGVTGAVSSYYPIDYMDVRINEGSFQKEGMGTNLIYVHTGKVKVASQGEEIEVDAGNLALIEETNDFMVSGSNSGFLYISGEPIKEPVARYGPFVMNTMDEVLQAIDDFNNGSFNK</sequence>
<reference evidence="5 6" key="1">
    <citation type="submission" date="2024-11" db="EMBL/GenBank/DDBJ databases">
        <authorList>
            <person name="Heng Y.C."/>
            <person name="Lim A.C.H."/>
            <person name="Lee J.K.Y."/>
            <person name="Kittelmann S."/>
        </authorList>
    </citation>
    <scope>NUCLEOTIDE SEQUENCE [LARGE SCALE GENOMIC DNA]</scope>
    <source>
        <strain evidence="5 6">WILCCON 0202</strain>
    </source>
</reference>
<dbReference type="InterPro" id="IPR014710">
    <property type="entry name" value="RmlC-like_jellyroll"/>
</dbReference>
<dbReference type="InterPro" id="IPR012093">
    <property type="entry name" value="Pirin"/>
</dbReference>
<dbReference type="CDD" id="cd02247">
    <property type="entry name" value="cupin_pirin_C"/>
    <property type="match status" value="1"/>
</dbReference>
<dbReference type="InterPro" id="IPR011051">
    <property type="entry name" value="RmlC_Cupin_sf"/>
</dbReference>
<dbReference type="CDD" id="cd02909">
    <property type="entry name" value="cupin_pirin_N"/>
    <property type="match status" value="1"/>
</dbReference>
<evidence type="ECO:0000256" key="1">
    <source>
        <dbReference type="ARBA" id="ARBA00008416"/>
    </source>
</evidence>
<feature type="domain" description="Pirin C-terminal" evidence="4">
    <location>
        <begin position="186"/>
        <end position="271"/>
    </location>
</feature>
<dbReference type="SUPFAM" id="SSF51182">
    <property type="entry name" value="RmlC-like cupins"/>
    <property type="match status" value="1"/>
</dbReference>
<dbReference type="EMBL" id="JBJHZY010000001">
    <property type="protein sequence ID" value="MFL0268199.1"/>
    <property type="molecule type" value="Genomic_DNA"/>
</dbReference>
<name>A0ABW8TRS5_9CLOT</name>
<comment type="caution">
    <text evidence="5">The sequence shown here is derived from an EMBL/GenBank/DDBJ whole genome shotgun (WGS) entry which is preliminary data.</text>
</comment>
<dbReference type="Proteomes" id="UP001623661">
    <property type="component" value="Unassembled WGS sequence"/>
</dbReference>
<dbReference type="PANTHER" id="PTHR13903:SF8">
    <property type="entry name" value="PIRIN"/>
    <property type="match status" value="1"/>
</dbReference>
<comment type="similarity">
    <text evidence="1 2">Belongs to the pirin family.</text>
</comment>
<proteinExistence type="inferred from homology"/>
<keyword evidence="6" id="KW-1185">Reference proteome</keyword>
<dbReference type="Pfam" id="PF02678">
    <property type="entry name" value="Pirin"/>
    <property type="match status" value="1"/>
</dbReference>
<dbReference type="RefSeq" id="WP_406764779.1">
    <property type="nucleotide sequence ID" value="NZ_JBJHZY010000001.1"/>
</dbReference>
<feature type="domain" description="Pirin N-terminal" evidence="3">
    <location>
        <begin position="20"/>
        <end position="119"/>
    </location>
</feature>